<evidence type="ECO:0000256" key="6">
    <source>
        <dbReference type="ARBA" id="ARBA00023125"/>
    </source>
</evidence>
<dbReference type="GO" id="GO:0010521">
    <property type="term" value="F:telomerase inhibitor activity"/>
    <property type="evidence" value="ECO:0007669"/>
    <property type="project" value="TreeGrafter"/>
</dbReference>
<evidence type="ECO:0000256" key="1">
    <source>
        <dbReference type="ARBA" id="ARBA00004123"/>
    </source>
</evidence>
<dbReference type="EMBL" id="JAAKFY010000017">
    <property type="protein sequence ID" value="KAF3843886.1"/>
    <property type="molecule type" value="Genomic_DNA"/>
</dbReference>
<comment type="similarity">
    <text evidence="3">Belongs to the telombin family.</text>
</comment>
<keyword evidence="4" id="KW-0158">Chromosome</keyword>
<feature type="region of interest" description="Disordered" evidence="8">
    <location>
        <begin position="295"/>
        <end position="331"/>
    </location>
</feature>
<dbReference type="InterPro" id="IPR012340">
    <property type="entry name" value="NA-bd_OB-fold"/>
</dbReference>
<dbReference type="FunFam" id="2.40.50.140:FF:000119">
    <property type="entry name" value="Protection of telomeres 1 homolog"/>
    <property type="match status" value="1"/>
</dbReference>
<organism evidence="10 11">
    <name type="scientific">Dissostichus mawsoni</name>
    <name type="common">Antarctic cod</name>
    <dbReference type="NCBI Taxonomy" id="36200"/>
    <lineage>
        <taxon>Eukaryota</taxon>
        <taxon>Metazoa</taxon>
        <taxon>Chordata</taxon>
        <taxon>Craniata</taxon>
        <taxon>Vertebrata</taxon>
        <taxon>Euteleostomi</taxon>
        <taxon>Actinopterygii</taxon>
        <taxon>Neopterygii</taxon>
        <taxon>Teleostei</taxon>
        <taxon>Neoteleostei</taxon>
        <taxon>Acanthomorphata</taxon>
        <taxon>Eupercaria</taxon>
        <taxon>Perciformes</taxon>
        <taxon>Notothenioidei</taxon>
        <taxon>Nototheniidae</taxon>
        <taxon>Dissostichus</taxon>
    </lineage>
</organism>
<gene>
    <name evidence="10" type="ORF">F7725_015934</name>
</gene>
<reference evidence="10 11" key="1">
    <citation type="submission" date="2020-03" db="EMBL/GenBank/DDBJ databases">
        <title>Dissostichus mawsoni Genome sequencing and assembly.</title>
        <authorList>
            <person name="Park H."/>
        </authorList>
    </citation>
    <scope>NUCLEOTIDE SEQUENCE [LARGE SCALE GENOMIC DNA]</scope>
    <source>
        <strain evidence="10">DM0001</strain>
        <tissue evidence="10">Muscle</tissue>
    </source>
</reference>
<evidence type="ECO:0000256" key="3">
    <source>
        <dbReference type="ARBA" id="ARBA00008442"/>
    </source>
</evidence>
<comment type="subcellular location">
    <subcellularLocation>
        <location evidence="2">Chromosome</location>
        <location evidence="2">Telomere</location>
    </subcellularLocation>
    <subcellularLocation>
        <location evidence="1">Nucleus</location>
    </subcellularLocation>
</comment>
<dbReference type="GO" id="GO:0098505">
    <property type="term" value="F:G-rich strand telomeric DNA binding"/>
    <property type="evidence" value="ECO:0007669"/>
    <property type="project" value="TreeGrafter"/>
</dbReference>
<evidence type="ECO:0000256" key="2">
    <source>
        <dbReference type="ARBA" id="ARBA00004574"/>
    </source>
</evidence>
<dbReference type="Gene3D" id="2.40.50.140">
    <property type="entry name" value="Nucleic acid-binding proteins"/>
    <property type="match status" value="1"/>
</dbReference>
<evidence type="ECO:0000256" key="8">
    <source>
        <dbReference type="SAM" id="MobiDB-lite"/>
    </source>
</evidence>
<comment type="caution">
    <text evidence="10">The sequence shown here is derived from an EMBL/GenBank/DDBJ whole genome shotgun (WGS) entry which is preliminary data.</text>
</comment>
<feature type="region of interest" description="Disordered" evidence="8">
    <location>
        <begin position="64"/>
        <end position="89"/>
    </location>
</feature>
<dbReference type="GO" id="GO:0016233">
    <property type="term" value="P:telomere capping"/>
    <property type="evidence" value="ECO:0007669"/>
    <property type="project" value="TreeGrafter"/>
</dbReference>
<name>A0A7J5Y382_DISMA</name>
<accession>A0A7J5Y382</accession>
<dbReference type="GO" id="GO:0000783">
    <property type="term" value="C:nuclear telomere cap complex"/>
    <property type="evidence" value="ECO:0007669"/>
    <property type="project" value="TreeGrafter"/>
</dbReference>
<dbReference type="OrthoDB" id="2186770at2759"/>
<feature type="domain" description="Telomeric single stranded DNA binding POT1/Cdc13" evidence="9">
    <location>
        <begin position="146"/>
        <end position="263"/>
    </location>
</feature>
<protein>
    <recommendedName>
        <fullName evidence="9">Telomeric single stranded DNA binding POT1/Cdc13 domain-containing protein</fullName>
    </recommendedName>
</protein>
<proteinExistence type="inferred from homology"/>
<feature type="region of interest" description="Disordered" evidence="8">
    <location>
        <begin position="101"/>
        <end position="136"/>
    </location>
</feature>
<feature type="compositionally biased region" description="Low complexity" evidence="8">
    <location>
        <begin position="312"/>
        <end position="326"/>
    </location>
</feature>
<feature type="compositionally biased region" description="Low complexity" evidence="8">
    <location>
        <begin position="119"/>
        <end position="130"/>
    </location>
</feature>
<dbReference type="AlphaFoldDB" id="A0A7J5Y382"/>
<sequence length="622" mass="68765">MINTRHSSVPFTHAHYSSLSIRNQARENKRLQPGGGARRRGTETPELCFHRAHQHQHQLLRQNCQGKSVAKMPAEEVSPPDASPQNPSINDVVVAAGFTVGKSPTVSRPPPPPPPPPVSRSSPAAKRSSSLSAEVSRKKKVPKYTYVGLGDLTAGSVVNVYGVVVFFKQPLKITDQSNEKISCSVFCEKLEDHPKIYQIGDIVRLHRVQLFNSSMTLVKTFGFSVMAFDGAVGGSMEPRTSSRSFSFDQEDRRRVEELRSWASDQSLLPPSPTMPLCDVWDGTRSAHTLLKVIVEPDATEGPSSFPRRERGSSQTSSSTTTTWRSSKVPGLTSSQKELDHLAFHLHGGNAFGRGIRACPEDDEDDFSDLNDSELMEIWSTPPESIAAEKQRSNGAVHQLFSPRDDIRNPSPLRAQIPESAQGEERRCDHDTHSVSLSEVKRSGPAGVHHVRVQLRSYEPQRLHQSLKLYCSKQEVPDDEMLAGLFSEASRDSGPFSPPPGRSLGRFLSGGNVSPLIRLPEHRPCEVVWRCERCSEAAVREPVCAGEGKILDEKIIAEALGVVPLRFVLLMKFELRDVSDSLHVFLWRNAYQGVDDDGLNQICYQISHSTFTRTSAPPNPNPA</sequence>
<keyword evidence="7" id="KW-0539">Nucleus</keyword>
<evidence type="ECO:0000256" key="7">
    <source>
        <dbReference type="ARBA" id="ARBA00023242"/>
    </source>
</evidence>
<keyword evidence="11" id="KW-1185">Reference proteome</keyword>
<feature type="compositionally biased region" description="Pro residues" evidence="8">
    <location>
        <begin position="107"/>
        <end position="118"/>
    </location>
</feature>
<dbReference type="InterPro" id="IPR011564">
    <property type="entry name" value="Telomer_end-bd_POT1/Cdc13"/>
</dbReference>
<dbReference type="GO" id="GO:0032210">
    <property type="term" value="P:regulation of telomere maintenance via telomerase"/>
    <property type="evidence" value="ECO:0007669"/>
    <property type="project" value="TreeGrafter"/>
</dbReference>
<evidence type="ECO:0000256" key="4">
    <source>
        <dbReference type="ARBA" id="ARBA00022454"/>
    </source>
</evidence>
<dbReference type="SUPFAM" id="SSF50249">
    <property type="entry name" value="Nucleic acid-binding proteins"/>
    <property type="match status" value="2"/>
</dbReference>
<dbReference type="InterPro" id="IPR028389">
    <property type="entry name" value="POT1"/>
</dbReference>
<dbReference type="PANTHER" id="PTHR14513">
    <property type="entry name" value="PROTECTION OF TELOMERES 1"/>
    <property type="match status" value="1"/>
</dbReference>
<evidence type="ECO:0000256" key="5">
    <source>
        <dbReference type="ARBA" id="ARBA00022895"/>
    </source>
</evidence>
<evidence type="ECO:0000313" key="10">
    <source>
        <dbReference type="EMBL" id="KAF3843886.1"/>
    </source>
</evidence>
<dbReference type="Pfam" id="PF02765">
    <property type="entry name" value="POT1"/>
    <property type="match status" value="1"/>
</dbReference>
<feature type="region of interest" description="Disordered" evidence="8">
    <location>
        <begin position="20"/>
        <end position="42"/>
    </location>
</feature>
<evidence type="ECO:0000259" key="9">
    <source>
        <dbReference type="SMART" id="SM00976"/>
    </source>
</evidence>
<dbReference type="Proteomes" id="UP000518266">
    <property type="component" value="Unassembled WGS sequence"/>
</dbReference>
<dbReference type="PANTHER" id="PTHR14513:SF0">
    <property type="entry name" value="PROTECTION OF TELOMERES PROTEIN 1"/>
    <property type="match status" value="1"/>
</dbReference>
<keyword evidence="5" id="KW-0779">Telomere</keyword>
<dbReference type="SMART" id="SM00976">
    <property type="entry name" value="Telo_bind"/>
    <property type="match status" value="1"/>
</dbReference>
<evidence type="ECO:0000313" key="11">
    <source>
        <dbReference type="Proteomes" id="UP000518266"/>
    </source>
</evidence>
<keyword evidence="6" id="KW-0238">DNA-binding</keyword>